<dbReference type="PANTHER" id="PTHR42732:SF1">
    <property type="entry name" value="BETA-MANNOSIDASE"/>
    <property type="match status" value="1"/>
</dbReference>
<dbReference type="AlphaFoldDB" id="A0A5J4PR75"/>
<reference evidence="5" key="1">
    <citation type="submission" date="2019-03" db="EMBL/GenBank/DDBJ databases">
        <title>Single cell metagenomics reveals metabolic interactions within the superorganism composed of flagellate Streblomastix strix and complex community of Bacteroidetes bacteria on its surface.</title>
        <authorList>
            <person name="Treitli S.C."/>
            <person name="Kolisko M."/>
            <person name="Husnik F."/>
            <person name="Keeling P."/>
            <person name="Hampl V."/>
        </authorList>
    </citation>
    <scope>NUCLEOTIDE SEQUENCE</scope>
    <source>
        <strain evidence="5">STM</strain>
    </source>
</reference>
<evidence type="ECO:0000313" key="5">
    <source>
        <dbReference type="EMBL" id="KAA6310813.1"/>
    </source>
</evidence>
<organism evidence="5">
    <name type="scientific">termite gut metagenome</name>
    <dbReference type="NCBI Taxonomy" id="433724"/>
    <lineage>
        <taxon>unclassified sequences</taxon>
        <taxon>metagenomes</taxon>
        <taxon>organismal metagenomes</taxon>
    </lineage>
</organism>
<name>A0A5J4PR75_9ZZZZ</name>
<protein>
    <recommendedName>
        <fullName evidence="4">Glycoside hydrolase family 2 domain-containing protein</fullName>
    </recommendedName>
</protein>
<keyword evidence="3" id="KW-0326">Glycosidase</keyword>
<gene>
    <name evidence="5" type="ORF">EZS27_037952</name>
</gene>
<evidence type="ECO:0000256" key="3">
    <source>
        <dbReference type="ARBA" id="ARBA00023295"/>
    </source>
</evidence>
<evidence type="ECO:0000256" key="1">
    <source>
        <dbReference type="ARBA" id="ARBA00007401"/>
    </source>
</evidence>
<dbReference type="SUPFAM" id="SSF49373">
    <property type="entry name" value="Invasin/intimin cell-adhesion fragments"/>
    <property type="match status" value="1"/>
</dbReference>
<evidence type="ECO:0000259" key="4">
    <source>
        <dbReference type="Pfam" id="PF18565"/>
    </source>
</evidence>
<dbReference type="Gene3D" id="2.60.40.10">
    <property type="entry name" value="Immunoglobulins"/>
    <property type="match status" value="1"/>
</dbReference>
<feature type="domain" description="Glycoside hydrolase family 2" evidence="4">
    <location>
        <begin position="29"/>
        <end position="130"/>
    </location>
</feature>
<dbReference type="Pfam" id="PF18565">
    <property type="entry name" value="Glyco_hydro2_C5"/>
    <property type="match status" value="1"/>
</dbReference>
<dbReference type="InterPro" id="IPR013783">
    <property type="entry name" value="Ig-like_fold"/>
</dbReference>
<evidence type="ECO:0000256" key="2">
    <source>
        <dbReference type="ARBA" id="ARBA00022801"/>
    </source>
</evidence>
<keyword evidence="2" id="KW-0378">Hydrolase</keyword>
<comment type="caution">
    <text evidence="5">The sequence shown here is derived from an EMBL/GenBank/DDBJ whole genome shotgun (WGS) entry which is preliminary data.</text>
</comment>
<dbReference type="EMBL" id="SNRY01007244">
    <property type="protein sequence ID" value="KAA6310813.1"/>
    <property type="molecule type" value="Genomic_DNA"/>
</dbReference>
<dbReference type="InterPro" id="IPR040605">
    <property type="entry name" value="Glyco_hydro2_dom5"/>
</dbReference>
<feature type="non-terminal residue" evidence="5">
    <location>
        <position position="1"/>
    </location>
</feature>
<dbReference type="GO" id="GO:0016798">
    <property type="term" value="F:hydrolase activity, acting on glycosyl bonds"/>
    <property type="evidence" value="ECO:0007669"/>
    <property type="project" value="UniProtKB-KW"/>
</dbReference>
<proteinExistence type="inferred from homology"/>
<sequence>PGTVKVVTRKDGKEVMTKEIHTAGAPAQIRLTADRIRISADGNDLSFVTAEVLDKDGNLCPNADNRIDFSVEGKAFIAGTDNGNQISLENFKSPHRKAFYGKCLAVLQNNGEKGNIRLRASSAGIEEAVIKLQSR</sequence>
<dbReference type="PANTHER" id="PTHR42732">
    <property type="entry name" value="BETA-GALACTOSIDASE"/>
    <property type="match status" value="1"/>
</dbReference>
<accession>A0A5J4PR75</accession>
<comment type="similarity">
    <text evidence="1">Belongs to the glycosyl hydrolase 2 family.</text>
</comment>
<dbReference type="InterPro" id="IPR051913">
    <property type="entry name" value="GH2_Domain-Containing"/>
</dbReference>
<dbReference type="InterPro" id="IPR008964">
    <property type="entry name" value="Invasin/intimin_cell_adhesion"/>
</dbReference>